<comment type="caution">
    <text evidence="11">The sequence shown here is derived from an EMBL/GenBank/DDBJ whole genome shotgun (WGS) entry which is preliminary data.</text>
</comment>
<keyword evidence="3" id="KW-0813">Transport</keyword>
<dbReference type="InterPro" id="IPR050388">
    <property type="entry name" value="ABC_Ni/Peptide_Import"/>
</dbReference>
<evidence type="ECO:0000256" key="7">
    <source>
        <dbReference type="ARBA" id="ARBA00022840"/>
    </source>
</evidence>
<evidence type="ECO:0000256" key="9">
    <source>
        <dbReference type="ARBA" id="ARBA00023136"/>
    </source>
</evidence>
<evidence type="ECO:0000313" key="12">
    <source>
        <dbReference type="Proteomes" id="UP001596074"/>
    </source>
</evidence>
<dbReference type="SMART" id="SM00382">
    <property type="entry name" value="AAA"/>
    <property type="match status" value="1"/>
</dbReference>
<feature type="domain" description="ABC transporter" evidence="10">
    <location>
        <begin position="27"/>
        <end position="274"/>
    </location>
</feature>
<keyword evidence="12" id="KW-1185">Reference proteome</keyword>
<organism evidence="11 12">
    <name type="scientific">Actinomadura rugatobispora</name>
    <dbReference type="NCBI Taxonomy" id="1994"/>
    <lineage>
        <taxon>Bacteria</taxon>
        <taxon>Bacillati</taxon>
        <taxon>Actinomycetota</taxon>
        <taxon>Actinomycetes</taxon>
        <taxon>Streptosporangiales</taxon>
        <taxon>Thermomonosporaceae</taxon>
        <taxon>Actinomadura</taxon>
    </lineage>
</organism>
<keyword evidence="6" id="KW-0547">Nucleotide-binding</keyword>
<dbReference type="Gene3D" id="3.40.50.300">
    <property type="entry name" value="P-loop containing nucleotide triphosphate hydrolases"/>
    <property type="match status" value="1"/>
</dbReference>
<dbReference type="PANTHER" id="PTHR43297">
    <property type="entry name" value="OLIGOPEPTIDE TRANSPORT ATP-BINDING PROTEIN APPD"/>
    <property type="match status" value="1"/>
</dbReference>
<keyword evidence="7 11" id="KW-0067">ATP-binding</keyword>
<evidence type="ECO:0000256" key="6">
    <source>
        <dbReference type="ARBA" id="ARBA00022741"/>
    </source>
</evidence>
<evidence type="ECO:0000256" key="1">
    <source>
        <dbReference type="ARBA" id="ARBA00004202"/>
    </source>
</evidence>
<name>A0ABW1AG04_9ACTN</name>
<evidence type="ECO:0000256" key="3">
    <source>
        <dbReference type="ARBA" id="ARBA00022448"/>
    </source>
</evidence>
<dbReference type="RefSeq" id="WP_378290039.1">
    <property type="nucleotide sequence ID" value="NZ_JBHSON010000106.1"/>
</dbReference>
<dbReference type="EMBL" id="JBHSON010000106">
    <property type="protein sequence ID" value="MFC5753230.1"/>
    <property type="molecule type" value="Genomic_DNA"/>
</dbReference>
<proteinExistence type="inferred from homology"/>
<reference evidence="12" key="1">
    <citation type="journal article" date="2019" name="Int. J. Syst. Evol. Microbiol.">
        <title>The Global Catalogue of Microorganisms (GCM) 10K type strain sequencing project: providing services to taxonomists for standard genome sequencing and annotation.</title>
        <authorList>
            <consortium name="The Broad Institute Genomics Platform"/>
            <consortium name="The Broad Institute Genome Sequencing Center for Infectious Disease"/>
            <person name="Wu L."/>
            <person name="Ma J."/>
        </authorList>
    </citation>
    <scope>NUCLEOTIDE SEQUENCE [LARGE SCALE GENOMIC DNA]</scope>
    <source>
        <strain evidence="12">KCTC 42087</strain>
    </source>
</reference>
<keyword evidence="5" id="KW-0997">Cell inner membrane</keyword>
<keyword evidence="4" id="KW-1003">Cell membrane</keyword>
<dbReference type="PROSITE" id="PS50893">
    <property type="entry name" value="ABC_TRANSPORTER_2"/>
    <property type="match status" value="1"/>
</dbReference>
<sequence>MKVTSTPGPRAADGAAADGGSAALLAARGLTVDFARHGRTTRVVDGVSFDVGAGEFVGIIGETGSGKSVSLRAALRMLPRNGTLAAGTSEFGGADLQALPARELRRLKGARIGFIPQQPWSALNPVVRLDRQFRQVGRAHGRSRAWTDRAALEMLERVEIADPRRVLAGHSGQLSGGMAQRVVIAMSLLLAPELVVADEPTTALDVTVQREILDLLSRICHEDGKSVLVVTHDLGVVSHYCDRVYVMRAGRVLEDGPVGEVFAAPRHEYTRSLVEAAGAGDLEDTDGSEGEAS</sequence>
<gene>
    <name evidence="11" type="ORF">ACFPZN_47090</name>
</gene>
<dbReference type="GO" id="GO:0005524">
    <property type="term" value="F:ATP binding"/>
    <property type="evidence" value="ECO:0007669"/>
    <property type="project" value="UniProtKB-KW"/>
</dbReference>
<evidence type="ECO:0000256" key="2">
    <source>
        <dbReference type="ARBA" id="ARBA00005417"/>
    </source>
</evidence>
<protein>
    <submittedName>
        <fullName evidence="11">ABC transporter ATP-binding protein</fullName>
    </submittedName>
</protein>
<dbReference type="Pfam" id="PF00005">
    <property type="entry name" value="ABC_tran"/>
    <property type="match status" value="1"/>
</dbReference>
<evidence type="ECO:0000256" key="5">
    <source>
        <dbReference type="ARBA" id="ARBA00022519"/>
    </source>
</evidence>
<accession>A0ABW1AG04</accession>
<dbReference type="InterPro" id="IPR003593">
    <property type="entry name" value="AAA+_ATPase"/>
</dbReference>
<comment type="subcellular location">
    <subcellularLocation>
        <location evidence="1">Cell membrane</location>
        <topology evidence="1">Peripheral membrane protein</topology>
    </subcellularLocation>
</comment>
<dbReference type="PANTHER" id="PTHR43297:SF14">
    <property type="entry name" value="ATPASE AAA-TYPE CORE DOMAIN-CONTAINING PROTEIN"/>
    <property type="match status" value="1"/>
</dbReference>
<evidence type="ECO:0000256" key="8">
    <source>
        <dbReference type="ARBA" id="ARBA00022967"/>
    </source>
</evidence>
<dbReference type="SUPFAM" id="SSF52540">
    <property type="entry name" value="P-loop containing nucleoside triphosphate hydrolases"/>
    <property type="match status" value="1"/>
</dbReference>
<dbReference type="CDD" id="cd03257">
    <property type="entry name" value="ABC_NikE_OppD_transporters"/>
    <property type="match status" value="1"/>
</dbReference>
<evidence type="ECO:0000259" key="10">
    <source>
        <dbReference type="PROSITE" id="PS50893"/>
    </source>
</evidence>
<dbReference type="InterPro" id="IPR017871">
    <property type="entry name" value="ABC_transporter-like_CS"/>
</dbReference>
<dbReference type="PROSITE" id="PS00211">
    <property type="entry name" value="ABC_TRANSPORTER_1"/>
    <property type="match status" value="1"/>
</dbReference>
<evidence type="ECO:0000256" key="4">
    <source>
        <dbReference type="ARBA" id="ARBA00022475"/>
    </source>
</evidence>
<dbReference type="InterPro" id="IPR003439">
    <property type="entry name" value="ABC_transporter-like_ATP-bd"/>
</dbReference>
<dbReference type="Proteomes" id="UP001596074">
    <property type="component" value="Unassembled WGS sequence"/>
</dbReference>
<keyword evidence="8" id="KW-1278">Translocase</keyword>
<comment type="similarity">
    <text evidence="2">Belongs to the ABC transporter superfamily.</text>
</comment>
<evidence type="ECO:0000313" key="11">
    <source>
        <dbReference type="EMBL" id="MFC5753230.1"/>
    </source>
</evidence>
<dbReference type="InterPro" id="IPR027417">
    <property type="entry name" value="P-loop_NTPase"/>
</dbReference>
<keyword evidence="9" id="KW-0472">Membrane</keyword>